<dbReference type="EMBL" id="ML735215">
    <property type="protein sequence ID" value="KAE8396234.1"/>
    <property type="molecule type" value="Genomic_DNA"/>
</dbReference>
<dbReference type="PANTHER" id="PTHR24223">
    <property type="entry name" value="ATP-BINDING CASSETTE SUB-FAMILY C"/>
    <property type="match status" value="1"/>
</dbReference>
<dbReference type="InterPro" id="IPR050173">
    <property type="entry name" value="ABC_transporter_C-like"/>
</dbReference>
<gene>
    <name evidence="3" type="ORF">BDV23DRAFT_177778</name>
</gene>
<proteinExistence type="predicted"/>
<evidence type="ECO:0000256" key="2">
    <source>
        <dbReference type="ARBA" id="ARBA00022840"/>
    </source>
</evidence>
<dbReference type="AlphaFoldDB" id="A0A5N7CQ30"/>
<dbReference type="InterPro" id="IPR027417">
    <property type="entry name" value="P-loop_NTPase"/>
</dbReference>
<reference evidence="3" key="1">
    <citation type="submission" date="2019-04" db="EMBL/GenBank/DDBJ databases">
        <title>Friends and foes A comparative genomics studyof 23 Aspergillus species from section Flavi.</title>
        <authorList>
            <consortium name="DOE Joint Genome Institute"/>
            <person name="Kjaerbolling I."/>
            <person name="Vesth T."/>
            <person name="Frisvad J.C."/>
            <person name="Nybo J.L."/>
            <person name="Theobald S."/>
            <person name="Kildgaard S."/>
            <person name="Isbrandt T."/>
            <person name="Kuo A."/>
            <person name="Sato A."/>
            <person name="Lyhne E.K."/>
            <person name="Kogle M.E."/>
            <person name="Wiebenga A."/>
            <person name="Kun R.S."/>
            <person name="Lubbers R.J."/>
            <person name="Makela M.R."/>
            <person name="Barry K."/>
            <person name="Chovatia M."/>
            <person name="Clum A."/>
            <person name="Daum C."/>
            <person name="Haridas S."/>
            <person name="He G."/>
            <person name="LaButti K."/>
            <person name="Lipzen A."/>
            <person name="Mondo S."/>
            <person name="Riley R."/>
            <person name="Salamov A."/>
            <person name="Simmons B.A."/>
            <person name="Magnuson J.K."/>
            <person name="Henrissat B."/>
            <person name="Mortensen U.H."/>
            <person name="Larsen T.O."/>
            <person name="Devries R.P."/>
            <person name="Grigoriev I.V."/>
            <person name="Machida M."/>
            <person name="Baker S.E."/>
            <person name="Andersen M.R."/>
        </authorList>
    </citation>
    <scope>NUCLEOTIDE SEQUENCE [LARGE SCALE GENOMIC DNA]</scope>
    <source>
        <strain evidence="3">IBT 14317</strain>
    </source>
</reference>
<evidence type="ECO:0000256" key="1">
    <source>
        <dbReference type="ARBA" id="ARBA00022741"/>
    </source>
</evidence>
<organism evidence="3">
    <name type="scientific">Petromyces alliaceus</name>
    <name type="common">Aspergillus alliaceus</name>
    <dbReference type="NCBI Taxonomy" id="209559"/>
    <lineage>
        <taxon>Eukaryota</taxon>
        <taxon>Fungi</taxon>
        <taxon>Dikarya</taxon>
        <taxon>Ascomycota</taxon>
        <taxon>Pezizomycotina</taxon>
        <taxon>Eurotiomycetes</taxon>
        <taxon>Eurotiomycetidae</taxon>
        <taxon>Eurotiales</taxon>
        <taxon>Aspergillaceae</taxon>
        <taxon>Aspergillus</taxon>
        <taxon>Aspergillus subgen. Circumdati</taxon>
    </lineage>
</organism>
<evidence type="ECO:0000313" key="3">
    <source>
        <dbReference type="EMBL" id="KAE8396234.1"/>
    </source>
</evidence>
<accession>A0A5N7CQ30</accession>
<sequence>MGTVLSEAAIGMLSIIRSSGSHLYGAALRTVISTPLSFLPQADTAIITNLFSQDMSLIDRELAQALINTPLQLWIAVEGAGSLSSMFLHHTDDVSLRTIDRGTLRRRIIAVPEDATFFPDGTSFRTNLDPFAEIADAEYQAVLEQAAVEPGPGRSPPRACEATGRRGRGYTLCLRKDVGGSRPSSLRDDPGVAAVRDLIWGEFEGYTAVMVGHRLDLVLEFDKVLVMDAGRLVEEGSPRQLITEANGWF</sequence>
<name>A0A5N7CQ30_PETAA</name>
<keyword evidence="2" id="KW-0067">ATP-binding</keyword>
<dbReference type="PANTHER" id="PTHR24223:SF345">
    <property type="entry name" value="ABC MULTIDRUG TRANSPORTER (EUROFUNG)"/>
    <property type="match status" value="1"/>
</dbReference>
<dbReference type="GO" id="GO:0042626">
    <property type="term" value="F:ATPase-coupled transmembrane transporter activity"/>
    <property type="evidence" value="ECO:0007669"/>
    <property type="project" value="TreeGrafter"/>
</dbReference>
<dbReference type="GO" id="GO:0005524">
    <property type="term" value="F:ATP binding"/>
    <property type="evidence" value="ECO:0007669"/>
    <property type="project" value="UniProtKB-KW"/>
</dbReference>
<evidence type="ECO:0008006" key="4">
    <source>
        <dbReference type="Google" id="ProtNLM"/>
    </source>
</evidence>
<keyword evidence="1" id="KW-0547">Nucleotide-binding</keyword>
<dbReference type="Proteomes" id="UP000326877">
    <property type="component" value="Unassembled WGS sequence"/>
</dbReference>
<dbReference type="Gene3D" id="3.40.50.300">
    <property type="entry name" value="P-loop containing nucleotide triphosphate hydrolases"/>
    <property type="match status" value="2"/>
</dbReference>
<dbReference type="GO" id="GO:0016020">
    <property type="term" value="C:membrane"/>
    <property type="evidence" value="ECO:0007669"/>
    <property type="project" value="TreeGrafter"/>
</dbReference>
<dbReference type="SUPFAM" id="SSF52540">
    <property type="entry name" value="P-loop containing nucleoside triphosphate hydrolases"/>
    <property type="match status" value="1"/>
</dbReference>
<dbReference type="OrthoDB" id="6500128at2759"/>
<protein>
    <recommendedName>
        <fullName evidence="4">P-loop containing nucleoside triphosphate hydrolase protein</fullName>
    </recommendedName>
</protein>